<gene>
    <name evidence="1" type="ORF">LPTSP3_g29860</name>
</gene>
<protein>
    <recommendedName>
        <fullName evidence="3">Lipoprotein</fullName>
    </recommendedName>
</protein>
<proteinExistence type="predicted"/>
<dbReference type="RefSeq" id="WP_109021023.1">
    <property type="nucleotide sequence ID" value="NZ_AP025028.1"/>
</dbReference>
<name>A0ABM7UM18_9LEPT</name>
<accession>A0ABM7UM18</accession>
<evidence type="ECO:0000313" key="2">
    <source>
        <dbReference type="Proteomes" id="UP000245263"/>
    </source>
</evidence>
<dbReference type="Proteomes" id="UP000245263">
    <property type="component" value="Chromosome 1"/>
</dbReference>
<organism evidence="1 2">
    <name type="scientific">Leptospira kobayashii</name>
    <dbReference type="NCBI Taxonomy" id="1917830"/>
    <lineage>
        <taxon>Bacteria</taxon>
        <taxon>Pseudomonadati</taxon>
        <taxon>Spirochaetota</taxon>
        <taxon>Spirochaetia</taxon>
        <taxon>Leptospirales</taxon>
        <taxon>Leptospiraceae</taxon>
        <taxon>Leptospira</taxon>
    </lineage>
</organism>
<dbReference type="EMBL" id="AP025028">
    <property type="protein sequence ID" value="BDA80056.1"/>
    <property type="molecule type" value="Genomic_DNA"/>
</dbReference>
<evidence type="ECO:0008006" key="3">
    <source>
        <dbReference type="Google" id="ProtNLM"/>
    </source>
</evidence>
<sequence>MKLQITLSILFACLSFTVVLHSEKNKNTSGMEMNLHDFMEDYTKPATKLYDKKGNADYLNKILEHIPSLAPTDQQKEWKEIIDAKLAVGKPEDTCKSCHVKFKKDYKDKFRKKILLIPEELKDFPAEIKAALKAK</sequence>
<reference evidence="1 2" key="1">
    <citation type="submission" date="2021-08" db="EMBL/GenBank/DDBJ databases">
        <title>Complete genome sequence of Leptospira kobayashii strain E30.</title>
        <authorList>
            <person name="Nakao R."/>
            <person name="Nakamura S."/>
            <person name="Masuzawa T."/>
            <person name="Koizumi N."/>
        </authorList>
    </citation>
    <scope>NUCLEOTIDE SEQUENCE [LARGE SCALE GENOMIC DNA]</scope>
    <source>
        <strain evidence="1 2">E30</strain>
    </source>
</reference>
<keyword evidence="2" id="KW-1185">Reference proteome</keyword>
<evidence type="ECO:0000313" key="1">
    <source>
        <dbReference type="EMBL" id="BDA80056.1"/>
    </source>
</evidence>